<feature type="transmembrane region" description="Helical" evidence="1">
    <location>
        <begin position="51"/>
        <end position="72"/>
    </location>
</feature>
<feature type="transmembrane region" description="Helical" evidence="1">
    <location>
        <begin position="20"/>
        <end position="39"/>
    </location>
</feature>
<feature type="transmembrane region" description="Helical" evidence="1">
    <location>
        <begin position="157"/>
        <end position="175"/>
    </location>
</feature>
<accession>A0A0C2IH14</accession>
<keyword evidence="1" id="KW-0812">Transmembrane</keyword>
<evidence type="ECO:0000313" key="3">
    <source>
        <dbReference type="Proteomes" id="UP000031535"/>
    </source>
</evidence>
<evidence type="ECO:0000256" key="1">
    <source>
        <dbReference type="SAM" id="Phobius"/>
    </source>
</evidence>
<gene>
    <name evidence="2" type="ORF">UCMB321_2157</name>
</gene>
<feature type="transmembrane region" description="Helical" evidence="1">
    <location>
        <begin position="109"/>
        <end position="127"/>
    </location>
</feature>
<comment type="caution">
    <text evidence="2">The sequence shown here is derived from an EMBL/GenBank/DDBJ whole genome shotgun (WGS) entry which is preliminary data.</text>
</comment>
<feature type="transmembrane region" description="Helical" evidence="1">
    <location>
        <begin position="134"/>
        <end position="151"/>
    </location>
</feature>
<organism evidence="2 3">
    <name type="scientific">Pseudomonas batumici</name>
    <dbReference type="NCBI Taxonomy" id="226910"/>
    <lineage>
        <taxon>Bacteria</taxon>
        <taxon>Pseudomonadati</taxon>
        <taxon>Pseudomonadota</taxon>
        <taxon>Gammaproteobacteria</taxon>
        <taxon>Pseudomonadales</taxon>
        <taxon>Pseudomonadaceae</taxon>
        <taxon>Pseudomonas</taxon>
    </lineage>
</organism>
<dbReference type="Proteomes" id="UP000031535">
    <property type="component" value="Unassembled WGS sequence"/>
</dbReference>
<name>A0A0C2IH14_9PSED</name>
<keyword evidence="1" id="KW-0472">Membrane</keyword>
<keyword evidence="1" id="KW-1133">Transmembrane helix</keyword>
<dbReference type="EMBL" id="JXDG01000022">
    <property type="protein sequence ID" value="KIH84157.1"/>
    <property type="molecule type" value="Genomic_DNA"/>
</dbReference>
<sequence>MKPISIHHYFHDVFGQEQTVFELLAILLFGTGLTVALAVSSTQLIEALPLWRSVLALVLILDIAAGCIANFTRSTNDFYAQRPANRWGFIAVHVHVVAVAFLLGRETDVAWAVWAYTLASATIVNLLKPSSYQPFAGAFLLVTGLGWMPLWPEISPLMVVVCALFMLKVIYGFAVDHYGGVRMRSSQVASHD</sequence>
<dbReference type="RefSeq" id="WP_040066292.1">
    <property type="nucleotide sequence ID" value="NZ_JXDG01000022.1"/>
</dbReference>
<protein>
    <submittedName>
        <fullName evidence="2">Uncharacterized protein</fullName>
    </submittedName>
</protein>
<dbReference type="PATRIC" id="fig|226910.6.peg.2144"/>
<feature type="transmembrane region" description="Helical" evidence="1">
    <location>
        <begin position="84"/>
        <end position="103"/>
    </location>
</feature>
<keyword evidence="3" id="KW-1185">Reference proteome</keyword>
<evidence type="ECO:0000313" key="2">
    <source>
        <dbReference type="EMBL" id="KIH84157.1"/>
    </source>
</evidence>
<dbReference type="AlphaFoldDB" id="A0A0C2IH14"/>
<proteinExistence type="predicted"/>
<reference evidence="2 3" key="1">
    <citation type="submission" date="2015-01" db="EMBL/GenBank/DDBJ databases">
        <title>Complete genome of Pseudomonas batumici UCM B-321 producer of the batumin antibiotic with strong antistaphilococcal and potential anticancer activity.</title>
        <authorList>
            <person name="Klochko V.V."/>
            <person name="Zelena L.B."/>
            <person name="Elena K.A."/>
            <person name="Reva O.N."/>
        </authorList>
    </citation>
    <scope>NUCLEOTIDE SEQUENCE [LARGE SCALE GENOMIC DNA]</scope>
    <source>
        <strain evidence="2 3">UCM B-321</strain>
    </source>
</reference>
<dbReference type="OrthoDB" id="1956346at2"/>
<dbReference type="STRING" id="226910.UCMB321_2157"/>